<proteinExistence type="predicted"/>
<evidence type="ECO:0000256" key="3">
    <source>
        <dbReference type="SAM" id="MobiDB-lite"/>
    </source>
</evidence>
<keyword evidence="1" id="KW-0677">Repeat</keyword>
<dbReference type="GO" id="GO:0005509">
    <property type="term" value="F:calcium ion binding"/>
    <property type="evidence" value="ECO:0007669"/>
    <property type="project" value="InterPro"/>
</dbReference>
<dbReference type="SMART" id="SM00054">
    <property type="entry name" value="EFh"/>
    <property type="match status" value="4"/>
</dbReference>
<keyword evidence="2" id="KW-0106">Calcium</keyword>
<evidence type="ECO:0000256" key="2">
    <source>
        <dbReference type="ARBA" id="ARBA00022837"/>
    </source>
</evidence>
<name>A0A085MB38_9BILA</name>
<feature type="domain" description="EF-hand" evidence="4">
    <location>
        <begin position="96"/>
        <end position="131"/>
    </location>
</feature>
<dbReference type="EMBL" id="KL363207">
    <property type="protein sequence ID" value="KFD54434.1"/>
    <property type="molecule type" value="Genomic_DNA"/>
</dbReference>
<dbReference type="Proteomes" id="UP000030764">
    <property type="component" value="Unassembled WGS sequence"/>
</dbReference>
<dbReference type="CDD" id="cd00051">
    <property type="entry name" value="EFh"/>
    <property type="match status" value="1"/>
</dbReference>
<accession>A0A085MB38</accession>
<feature type="compositionally biased region" description="Low complexity" evidence="3">
    <location>
        <begin position="33"/>
        <end position="47"/>
    </location>
</feature>
<dbReference type="Gene3D" id="1.10.238.10">
    <property type="entry name" value="EF-hand"/>
    <property type="match status" value="1"/>
</dbReference>
<dbReference type="SUPFAM" id="SSF47473">
    <property type="entry name" value="EF-hand"/>
    <property type="match status" value="1"/>
</dbReference>
<dbReference type="InterPro" id="IPR011992">
    <property type="entry name" value="EF-hand-dom_pair"/>
</dbReference>
<dbReference type="PROSITE" id="PS50222">
    <property type="entry name" value="EF_HAND_2"/>
    <property type="match status" value="3"/>
</dbReference>
<reference evidence="5 6" key="1">
    <citation type="journal article" date="2014" name="Nat. Genet.">
        <title>Genome and transcriptome of the porcine whipworm Trichuris suis.</title>
        <authorList>
            <person name="Jex A.R."/>
            <person name="Nejsum P."/>
            <person name="Schwarz E.M."/>
            <person name="Hu L."/>
            <person name="Young N.D."/>
            <person name="Hall R.S."/>
            <person name="Korhonen P.K."/>
            <person name="Liao S."/>
            <person name="Thamsborg S."/>
            <person name="Xia J."/>
            <person name="Xu P."/>
            <person name="Wang S."/>
            <person name="Scheerlinck J.P."/>
            <person name="Hofmann A."/>
            <person name="Sternberg P.W."/>
            <person name="Wang J."/>
            <person name="Gasser R.B."/>
        </authorList>
    </citation>
    <scope>NUCLEOTIDE SEQUENCE [LARGE SCALE GENOMIC DNA]</scope>
    <source>
        <strain evidence="5">DCEP-RM93M</strain>
    </source>
</reference>
<dbReference type="FunFam" id="1.10.238.10:FF:000001">
    <property type="entry name" value="Calmodulin 1"/>
    <property type="match status" value="1"/>
</dbReference>
<evidence type="ECO:0000313" key="6">
    <source>
        <dbReference type="Proteomes" id="UP000030764"/>
    </source>
</evidence>
<evidence type="ECO:0000313" key="5">
    <source>
        <dbReference type="EMBL" id="KFD54434.1"/>
    </source>
</evidence>
<dbReference type="PROSITE" id="PS00018">
    <property type="entry name" value="EF_HAND_1"/>
    <property type="match status" value="3"/>
</dbReference>
<evidence type="ECO:0000256" key="1">
    <source>
        <dbReference type="ARBA" id="ARBA00022737"/>
    </source>
</evidence>
<dbReference type="Pfam" id="PF13499">
    <property type="entry name" value="EF-hand_7"/>
    <property type="match status" value="2"/>
</dbReference>
<feature type="domain" description="EF-hand" evidence="4">
    <location>
        <begin position="60"/>
        <end position="95"/>
    </location>
</feature>
<organism evidence="5 6">
    <name type="scientific">Trichuris suis</name>
    <name type="common">pig whipworm</name>
    <dbReference type="NCBI Taxonomy" id="68888"/>
    <lineage>
        <taxon>Eukaryota</taxon>
        <taxon>Metazoa</taxon>
        <taxon>Ecdysozoa</taxon>
        <taxon>Nematoda</taxon>
        <taxon>Enoplea</taxon>
        <taxon>Dorylaimia</taxon>
        <taxon>Trichinellida</taxon>
        <taxon>Trichuridae</taxon>
        <taxon>Trichuris</taxon>
    </lineage>
</organism>
<dbReference type="PANTHER" id="PTHR23048:SF0">
    <property type="entry name" value="CALMODULIN LIKE 3"/>
    <property type="match status" value="1"/>
</dbReference>
<dbReference type="InterPro" id="IPR002048">
    <property type="entry name" value="EF_hand_dom"/>
</dbReference>
<feature type="domain" description="EF-hand" evidence="4">
    <location>
        <begin position="133"/>
        <end position="168"/>
    </location>
</feature>
<dbReference type="InterPro" id="IPR050230">
    <property type="entry name" value="CALM/Myosin/TropC-like"/>
</dbReference>
<dbReference type="InterPro" id="IPR018247">
    <property type="entry name" value="EF_Hand_1_Ca_BS"/>
</dbReference>
<sequence length="288" mass="31471">MFLFKSARHFRNRSKDSRKDDSRLRYLCPNQKATSSKVSSASAQPSAGKGKKSPLVISDELLAQYRAAFQMFDSNNDGSISNQEFLSVMQSLGLSASKEEVSRMIIQADVDGDGTIDFSEFVRFLSRWSVPVDEEKELALIFQVFDQNKDGLISPNELRSVMLNLGEELSAEDVSTMISAADSNGDGLINFEACTAARYHVTTKITTCTPVAKSIQAFDDSDEGQPKSSSKLTLKISSLQCMKIMLCSSTALAEAANSKQTSNCVRPYSLGDIMRSLFLGGKFSIGPS</sequence>
<dbReference type="GO" id="GO:0016460">
    <property type="term" value="C:myosin II complex"/>
    <property type="evidence" value="ECO:0007669"/>
    <property type="project" value="TreeGrafter"/>
</dbReference>
<gene>
    <name evidence="5" type="ORF">M513_04581</name>
</gene>
<dbReference type="PANTHER" id="PTHR23048">
    <property type="entry name" value="MYOSIN LIGHT CHAIN 1, 3"/>
    <property type="match status" value="1"/>
</dbReference>
<keyword evidence="6" id="KW-1185">Reference proteome</keyword>
<protein>
    <recommendedName>
        <fullName evidence="4">EF-hand domain-containing protein</fullName>
    </recommendedName>
</protein>
<dbReference type="AlphaFoldDB" id="A0A085MB38"/>
<evidence type="ECO:0000259" key="4">
    <source>
        <dbReference type="PROSITE" id="PS50222"/>
    </source>
</evidence>
<feature type="region of interest" description="Disordered" evidence="3">
    <location>
        <begin position="31"/>
        <end position="52"/>
    </location>
</feature>